<dbReference type="RefSeq" id="WP_006418211.1">
    <property type="nucleotide sequence ID" value="NZ_AENN01000015.1"/>
</dbReference>
<evidence type="ECO:0000256" key="1">
    <source>
        <dbReference type="ARBA" id="ARBA00006100"/>
    </source>
</evidence>
<dbReference type="Pfam" id="PF04055">
    <property type="entry name" value="Radical_SAM"/>
    <property type="match status" value="1"/>
</dbReference>
<dbReference type="InterPro" id="IPR010723">
    <property type="entry name" value="HemN_C"/>
</dbReference>
<keyword evidence="5" id="KW-0560">Oxidoreductase</keyword>
<evidence type="ECO:0000256" key="2">
    <source>
        <dbReference type="ARBA" id="ARBA00017228"/>
    </source>
</evidence>
<organism evidence="5 6">
    <name type="scientific">Eremococcus coleocola ACS-139-V-Col8</name>
    <dbReference type="NCBI Taxonomy" id="908337"/>
    <lineage>
        <taxon>Bacteria</taxon>
        <taxon>Bacillati</taxon>
        <taxon>Bacillota</taxon>
        <taxon>Bacilli</taxon>
        <taxon>Lactobacillales</taxon>
        <taxon>Aerococcaceae</taxon>
        <taxon>Eremococcus</taxon>
    </lineage>
</organism>
<keyword evidence="3" id="KW-0408">Iron</keyword>
<dbReference type="SUPFAM" id="SSF102114">
    <property type="entry name" value="Radical SAM enzymes"/>
    <property type="match status" value="1"/>
</dbReference>
<comment type="caution">
    <text evidence="5">The sequence shown here is derived from an EMBL/GenBank/DDBJ whole genome shotgun (WGS) entry which is preliminary data.</text>
</comment>
<comment type="similarity">
    <text evidence="1">Belongs to the anaerobic coproporphyrinogen-III oxidase family. HemW subfamily.</text>
</comment>
<dbReference type="PANTHER" id="PTHR13932:SF5">
    <property type="entry name" value="RADICAL S-ADENOSYL METHIONINE DOMAIN-CONTAINING PROTEIN 1, MITOCHONDRIAL"/>
    <property type="match status" value="1"/>
</dbReference>
<dbReference type="InterPro" id="IPR007197">
    <property type="entry name" value="rSAM"/>
</dbReference>
<dbReference type="CDD" id="cd01335">
    <property type="entry name" value="Radical_SAM"/>
    <property type="match status" value="1"/>
</dbReference>
<dbReference type="EMBL" id="AENN01000015">
    <property type="protein sequence ID" value="EFR31008.1"/>
    <property type="molecule type" value="Genomic_DNA"/>
</dbReference>
<dbReference type="SFLD" id="SFLDS00029">
    <property type="entry name" value="Radical_SAM"/>
    <property type="match status" value="1"/>
</dbReference>
<dbReference type="InterPro" id="IPR006638">
    <property type="entry name" value="Elp3/MiaA/NifB-like_rSAM"/>
</dbReference>
<comment type="subcellular location">
    <subcellularLocation>
        <location evidence="3">Cytoplasm</location>
    </subcellularLocation>
</comment>
<keyword evidence="3" id="KW-0349">Heme</keyword>
<dbReference type="SMART" id="SM00729">
    <property type="entry name" value="Elp3"/>
    <property type="match status" value="1"/>
</dbReference>
<evidence type="ECO:0000313" key="6">
    <source>
        <dbReference type="Proteomes" id="UP000005990"/>
    </source>
</evidence>
<dbReference type="SFLD" id="SFLDF00288">
    <property type="entry name" value="HemN-like__clustered_with_nucl"/>
    <property type="match status" value="1"/>
</dbReference>
<dbReference type="Gene3D" id="3.80.30.20">
    <property type="entry name" value="tm_1862 like domain"/>
    <property type="match status" value="1"/>
</dbReference>
<dbReference type="SFLD" id="SFLDF00562">
    <property type="entry name" value="HemN-like__clustered_with_heat"/>
    <property type="match status" value="1"/>
</dbReference>
<dbReference type="Pfam" id="PF06969">
    <property type="entry name" value="HemN_C"/>
    <property type="match status" value="1"/>
</dbReference>
<dbReference type="GO" id="GO:0046872">
    <property type="term" value="F:metal ion binding"/>
    <property type="evidence" value="ECO:0007669"/>
    <property type="project" value="UniProtKB-UniRule"/>
</dbReference>
<feature type="domain" description="Radical SAM core" evidence="4">
    <location>
        <begin position="1"/>
        <end position="230"/>
    </location>
</feature>
<keyword evidence="6" id="KW-1185">Reference proteome</keyword>
<keyword evidence="3" id="KW-0143">Chaperone</keyword>
<accession>E4KPU1</accession>
<evidence type="ECO:0000256" key="3">
    <source>
        <dbReference type="RuleBase" id="RU364116"/>
    </source>
</evidence>
<dbReference type="AlphaFoldDB" id="E4KPU1"/>
<keyword evidence="3" id="KW-0411">Iron-sulfur</keyword>
<dbReference type="STRING" id="908337.HMPREF9257_1580"/>
<keyword evidence="3" id="KW-0949">S-adenosyl-L-methionine</keyword>
<evidence type="ECO:0000259" key="4">
    <source>
        <dbReference type="PROSITE" id="PS51918"/>
    </source>
</evidence>
<dbReference type="NCBIfam" id="TIGR00539">
    <property type="entry name" value="hemN_rel"/>
    <property type="match status" value="1"/>
</dbReference>
<dbReference type="GO" id="GO:0004109">
    <property type="term" value="F:coproporphyrinogen oxidase activity"/>
    <property type="evidence" value="ECO:0007669"/>
    <property type="project" value="InterPro"/>
</dbReference>
<dbReference type="InterPro" id="IPR023404">
    <property type="entry name" value="rSAM_horseshoe"/>
</dbReference>
<protein>
    <recommendedName>
        <fullName evidence="2 3">Heme chaperone HemW</fullName>
    </recommendedName>
</protein>
<proteinExistence type="inferred from homology"/>
<dbReference type="eggNOG" id="COG0635">
    <property type="taxonomic scope" value="Bacteria"/>
</dbReference>
<dbReference type="OrthoDB" id="9808022at2"/>
<dbReference type="Proteomes" id="UP000005990">
    <property type="component" value="Unassembled WGS sequence"/>
</dbReference>
<dbReference type="SFLD" id="SFLDG01065">
    <property type="entry name" value="anaerobic_coproporphyrinogen-I"/>
    <property type="match status" value="1"/>
</dbReference>
<gene>
    <name evidence="5" type="ORF">HMPREF9257_1580</name>
</gene>
<dbReference type="PROSITE" id="PS51918">
    <property type="entry name" value="RADICAL_SAM"/>
    <property type="match status" value="1"/>
</dbReference>
<dbReference type="InterPro" id="IPR004559">
    <property type="entry name" value="HemW-like"/>
</dbReference>
<dbReference type="InterPro" id="IPR034505">
    <property type="entry name" value="Coproporphyrinogen-III_oxidase"/>
</dbReference>
<dbReference type="InterPro" id="IPR058240">
    <property type="entry name" value="rSAM_sf"/>
</dbReference>
<evidence type="ECO:0000313" key="5">
    <source>
        <dbReference type="EMBL" id="EFR31008.1"/>
    </source>
</evidence>
<dbReference type="GO" id="GO:0005737">
    <property type="term" value="C:cytoplasm"/>
    <property type="evidence" value="ECO:0007669"/>
    <property type="project" value="UniProtKB-SubCell"/>
</dbReference>
<reference evidence="5 6" key="1">
    <citation type="submission" date="2010-10" db="EMBL/GenBank/DDBJ databases">
        <authorList>
            <person name="Durkin A.S."/>
            <person name="Madupu R."/>
            <person name="Torralba M."/>
            <person name="Gillis M."/>
            <person name="Methe B."/>
            <person name="Sutton G."/>
            <person name="Nelson K.E."/>
        </authorList>
    </citation>
    <scope>NUCLEOTIDE SEQUENCE [LARGE SCALE GENOMIC DNA]</scope>
    <source>
        <strain evidence="5 6">ACS-139-V-Col8</strain>
    </source>
</reference>
<keyword evidence="3" id="KW-0479">Metal-binding</keyword>
<sequence>MAETIGLYVHIPFCQKLCHYCDFLTFEDQDDVIPQYVDYLIKEMQLYQDRDYILDTIYFGGGTPSHLEADLMAKIMDGIYATFKVTDDCEVSIEMNPESVTEEKIKTYQAKGFNRFSMGVQSFDPKVLQIMGRLHSRQTAIDKFHLLRDLGCDNVSIDLMFNNPRQDMDILNRDIDQAIELNPNHISYYSLMIKDNTNFQRWLKAGRIKLFDEKTDRDMYHNIQDRLSQAGFNQYEISSFARDGKESRHNKKYWQLENYLGVGMGASSNIDLRRFTNTRRFKDYFAAIDQGQMPVESSEMMDLEEREKEFIMLNMRLRKGFDISVINQRFGIDFKEKYKDALEKHLKYKVIQIEGDHIYFTDYGLDVGNQFYLDIL</sequence>
<dbReference type="GO" id="GO:0051539">
    <property type="term" value="F:4 iron, 4 sulfur cluster binding"/>
    <property type="evidence" value="ECO:0007669"/>
    <property type="project" value="UniProtKB-UniRule"/>
</dbReference>
<keyword evidence="3" id="KW-0004">4Fe-4S</keyword>
<keyword evidence="3" id="KW-0963">Cytoplasm</keyword>
<dbReference type="GO" id="GO:0006779">
    <property type="term" value="P:porphyrin-containing compound biosynthetic process"/>
    <property type="evidence" value="ECO:0007669"/>
    <property type="project" value="InterPro"/>
</dbReference>
<comment type="function">
    <text evidence="3">Probably acts as a heme chaperone, transferring heme to an unknown acceptor. Binds one molecule of heme per monomer, possibly covalently. Binds 1 [4Fe-4S] cluster. The cluster is coordinated with 3 cysteines and an exchangeable S-adenosyl-L-methionine.</text>
</comment>
<dbReference type="PANTHER" id="PTHR13932">
    <property type="entry name" value="COPROPORPHYRINIGEN III OXIDASE"/>
    <property type="match status" value="1"/>
</dbReference>
<name>E4KPU1_9LACT</name>